<dbReference type="CDD" id="cd00568">
    <property type="entry name" value="TPP_enzymes"/>
    <property type="match status" value="1"/>
</dbReference>
<comment type="caution">
    <text evidence="3">The sequence shown here is derived from an EMBL/GenBank/DDBJ whole genome shotgun (WGS) entry which is preliminary data.</text>
</comment>
<proteinExistence type="inferred from homology"/>
<dbReference type="PANTHER" id="PTHR18968">
    <property type="entry name" value="THIAMINE PYROPHOSPHATE ENZYMES"/>
    <property type="match status" value="1"/>
</dbReference>
<reference evidence="3" key="1">
    <citation type="submission" date="2022-01" db="EMBL/GenBank/DDBJ databases">
        <title>Colwellia maritima, isolated from seawater.</title>
        <authorList>
            <person name="Kristyanto S."/>
            <person name="Jung J."/>
            <person name="Jeon C.O."/>
        </authorList>
    </citation>
    <scope>NUCLEOTIDE SEQUENCE</scope>
    <source>
        <strain evidence="3">MSW7</strain>
    </source>
</reference>
<name>A0ABS9X326_9GAMM</name>
<accession>A0ABS9X326</accession>
<keyword evidence="4" id="KW-1185">Reference proteome</keyword>
<dbReference type="Gene3D" id="3.40.50.970">
    <property type="match status" value="1"/>
</dbReference>
<feature type="domain" description="Thiamine pyrophosphate enzyme TPP-binding" evidence="2">
    <location>
        <begin position="111"/>
        <end position="258"/>
    </location>
</feature>
<evidence type="ECO:0000256" key="1">
    <source>
        <dbReference type="ARBA" id="ARBA00007812"/>
    </source>
</evidence>
<dbReference type="EMBL" id="JAKKSL010000003">
    <property type="protein sequence ID" value="MCI2284645.1"/>
    <property type="molecule type" value="Genomic_DNA"/>
</dbReference>
<dbReference type="RefSeq" id="WP_242287123.1">
    <property type="nucleotide sequence ID" value="NZ_JAKKSL010000003.1"/>
</dbReference>
<dbReference type="SUPFAM" id="SSF52518">
    <property type="entry name" value="Thiamin diphosphate-binding fold (THDP-binding)"/>
    <property type="match status" value="1"/>
</dbReference>
<dbReference type="Pfam" id="PF02775">
    <property type="entry name" value="TPP_enzyme_C"/>
    <property type="match status" value="1"/>
</dbReference>
<sequence length="286" mass="31610">MSNRLVHIDSIIEHFTRTPMAQHHVCGDLKSIFKQLNLNIRQGLKWGRSWGAVDPIQVKFFEKKSVTKNHGYQITLDNPEACLSDAIPLKPQRVVTEFSRSIPLNFRLHLDAGNTWAWFTHYCHRKSSQGFYHIAMGFGSMGWAIGASIGTCLGSKQPSVCITGDGSYLMSGQEITVALQHQIPVIYVILNDSELGMVKHGQQLGGAEQIGFELPKIDYAMMAQSMGVEGITIKTPGELMDLDWQRLGNKQGPTLLNVIIDPNEVPPMGQRVKGLADQKESATPGG</sequence>
<dbReference type="PANTHER" id="PTHR18968:SF13">
    <property type="entry name" value="ACETOLACTATE SYNTHASE CATALYTIC SUBUNIT, MITOCHONDRIAL"/>
    <property type="match status" value="1"/>
</dbReference>
<evidence type="ECO:0000259" key="2">
    <source>
        <dbReference type="Pfam" id="PF02775"/>
    </source>
</evidence>
<dbReference type="InterPro" id="IPR029061">
    <property type="entry name" value="THDP-binding"/>
</dbReference>
<evidence type="ECO:0000313" key="4">
    <source>
        <dbReference type="Proteomes" id="UP001139646"/>
    </source>
</evidence>
<evidence type="ECO:0000313" key="3">
    <source>
        <dbReference type="EMBL" id="MCI2284645.1"/>
    </source>
</evidence>
<organism evidence="3 4">
    <name type="scientific">Colwellia maritima</name>
    <dbReference type="NCBI Taxonomy" id="2912588"/>
    <lineage>
        <taxon>Bacteria</taxon>
        <taxon>Pseudomonadati</taxon>
        <taxon>Pseudomonadota</taxon>
        <taxon>Gammaproteobacteria</taxon>
        <taxon>Alteromonadales</taxon>
        <taxon>Colwelliaceae</taxon>
        <taxon>Colwellia</taxon>
    </lineage>
</organism>
<dbReference type="InterPro" id="IPR045229">
    <property type="entry name" value="TPP_enz"/>
</dbReference>
<dbReference type="Proteomes" id="UP001139646">
    <property type="component" value="Unassembled WGS sequence"/>
</dbReference>
<dbReference type="InterPro" id="IPR011766">
    <property type="entry name" value="TPP_enzyme_TPP-bd"/>
</dbReference>
<protein>
    <submittedName>
        <fullName evidence="3">Thiamine pyrophosphate-dependent enzyme</fullName>
    </submittedName>
</protein>
<gene>
    <name evidence="3" type="ORF">L3081_16170</name>
</gene>
<comment type="similarity">
    <text evidence="1">Belongs to the TPP enzyme family.</text>
</comment>